<gene>
    <name evidence="2" type="ORF">RMN56_08545</name>
</gene>
<evidence type="ECO:0000256" key="1">
    <source>
        <dbReference type="SAM" id="MobiDB-lite"/>
    </source>
</evidence>
<keyword evidence="3" id="KW-1185">Reference proteome</keyword>
<sequence>MLRGALLCGGFVGAWGLHDAVAPDAAQAAEPARPCVLADLLDDTRALVGQSVVAPLRLPAPSSTGSGGVDTGSGGVDTGGGPAAADPGRPTADGRRVRPATVAPSPVERAGVAEVIAPVTRSVVDLASPVVEAVAPARLLEPVTDVVRPVTEPIADLLPPVLAPVLDLTEPILGPPGAPPTPPEDPIAPTPAPAGQTPAAGTPAVSTRPATPAVVRPAKAASPRPASRSAGRHEVSPGPAEVRMPPPGKSAPAPGETPLTPTAPTPPATTAGSGAGTGGPGIPAEGSARAWDPELRLLGYDRGRGDALVNRANPPDPRPA</sequence>
<feature type="compositionally biased region" description="Low complexity" evidence="1">
    <location>
        <begin position="212"/>
        <end position="229"/>
    </location>
</feature>
<name>A0ABZ0A1R1_9ACTN</name>
<feature type="compositionally biased region" description="Low complexity" evidence="1">
    <location>
        <begin position="251"/>
        <end position="260"/>
    </location>
</feature>
<feature type="region of interest" description="Disordered" evidence="1">
    <location>
        <begin position="58"/>
        <end position="105"/>
    </location>
</feature>
<proteinExistence type="predicted"/>
<feature type="compositionally biased region" description="Pro residues" evidence="1">
    <location>
        <begin position="173"/>
        <end position="192"/>
    </location>
</feature>
<dbReference type="RefSeq" id="WP_313723289.1">
    <property type="nucleotide sequence ID" value="NZ_CP134876.1"/>
</dbReference>
<evidence type="ECO:0000313" key="3">
    <source>
        <dbReference type="Proteomes" id="UP001303001"/>
    </source>
</evidence>
<organism evidence="2 3">
    <name type="scientific">Micromonospora halotolerans</name>
    <dbReference type="NCBI Taxonomy" id="709879"/>
    <lineage>
        <taxon>Bacteria</taxon>
        <taxon>Bacillati</taxon>
        <taxon>Actinomycetota</taxon>
        <taxon>Actinomycetes</taxon>
        <taxon>Micromonosporales</taxon>
        <taxon>Micromonosporaceae</taxon>
        <taxon>Micromonospora</taxon>
    </lineage>
</organism>
<reference evidence="2 3" key="1">
    <citation type="submission" date="2023-09" db="EMBL/GenBank/DDBJ databases">
        <title>Micromonospora halotolerans DSM 45598 genome sequence.</title>
        <authorList>
            <person name="Mo P."/>
        </authorList>
    </citation>
    <scope>NUCLEOTIDE SEQUENCE [LARGE SCALE GENOMIC DNA]</scope>
    <source>
        <strain evidence="2 3">DSM 45598</strain>
    </source>
</reference>
<protein>
    <submittedName>
        <fullName evidence="2">Uncharacterized protein</fullName>
    </submittedName>
</protein>
<dbReference type="Proteomes" id="UP001303001">
    <property type="component" value="Chromosome"/>
</dbReference>
<dbReference type="EMBL" id="CP134876">
    <property type="protein sequence ID" value="WNM41375.1"/>
    <property type="molecule type" value="Genomic_DNA"/>
</dbReference>
<feature type="compositionally biased region" description="Low complexity" evidence="1">
    <location>
        <begin position="193"/>
        <end position="204"/>
    </location>
</feature>
<feature type="compositionally biased region" description="Gly residues" evidence="1">
    <location>
        <begin position="65"/>
        <end position="82"/>
    </location>
</feature>
<feature type="region of interest" description="Disordered" evidence="1">
    <location>
        <begin position="172"/>
        <end position="320"/>
    </location>
</feature>
<evidence type="ECO:0000313" key="2">
    <source>
        <dbReference type="EMBL" id="WNM41375.1"/>
    </source>
</evidence>
<feature type="compositionally biased region" description="Basic and acidic residues" evidence="1">
    <location>
        <begin position="291"/>
        <end position="305"/>
    </location>
</feature>
<accession>A0ABZ0A1R1</accession>